<dbReference type="EMBL" id="JBGUAW010000001">
    <property type="protein sequence ID" value="MFA9459333.1"/>
    <property type="molecule type" value="Genomic_DNA"/>
</dbReference>
<dbReference type="NCBIfam" id="NF033233">
    <property type="entry name" value="twin_helix"/>
    <property type="match status" value="1"/>
</dbReference>
<keyword evidence="1" id="KW-0472">Membrane</keyword>
<keyword evidence="1" id="KW-1133">Transmembrane helix</keyword>
<dbReference type="RefSeq" id="WP_373654124.1">
    <property type="nucleotide sequence ID" value="NZ_JBGUAW010000001.1"/>
</dbReference>
<evidence type="ECO:0000313" key="3">
    <source>
        <dbReference type="Proteomes" id="UP001575181"/>
    </source>
</evidence>
<proteinExistence type="predicted"/>
<keyword evidence="1 2" id="KW-0812">Transmembrane</keyword>
<dbReference type="Pfam" id="PF11137">
    <property type="entry name" value="DUF2909"/>
    <property type="match status" value="1"/>
</dbReference>
<sequence>MVVKGLIIAVLLVIVGSLGSGLFYLLRDDGQSHRTVRALTVRIGLSLVLFLILMLGFATGLISPHPAVPPQ</sequence>
<protein>
    <submittedName>
        <fullName evidence="2">Twin transmembrane helix small protein</fullName>
    </submittedName>
</protein>
<name>A0ABV4TQ42_9GAMM</name>
<dbReference type="Proteomes" id="UP001575181">
    <property type="component" value="Unassembled WGS sequence"/>
</dbReference>
<reference evidence="2 3" key="1">
    <citation type="submission" date="2024-08" db="EMBL/GenBank/DDBJ databases">
        <title>Whole-genome sequencing of halo(alkali)philic microorganisms from hypersaline lakes.</title>
        <authorList>
            <person name="Sorokin D.Y."/>
            <person name="Merkel A.Y."/>
            <person name="Messina E."/>
            <person name="Yakimov M."/>
        </authorList>
    </citation>
    <scope>NUCLEOTIDE SEQUENCE [LARGE SCALE GENOMIC DNA]</scope>
    <source>
        <strain evidence="2 3">Cl-TMA</strain>
    </source>
</reference>
<evidence type="ECO:0000313" key="2">
    <source>
        <dbReference type="EMBL" id="MFA9459333.1"/>
    </source>
</evidence>
<feature type="transmembrane region" description="Helical" evidence="1">
    <location>
        <begin position="6"/>
        <end position="26"/>
    </location>
</feature>
<accession>A0ABV4TQ42</accession>
<gene>
    <name evidence="2" type="ORF">ACERLL_00645</name>
</gene>
<feature type="transmembrane region" description="Helical" evidence="1">
    <location>
        <begin position="38"/>
        <end position="62"/>
    </location>
</feature>
<dbReference type="InterPro" id="IPR021313">
    <property type="entry name" value="DUF2909"/>
</dbReference>
<evidence type="ECO:0000256" key="1">
    <source>
        <dbReference type="SAM" id="Phobius"/>
    </source>
</evidence>
<keyword evidence="3" id="KW-1185">Reference proteome</keyword>
<organism evidence="2 3">
    <name type="scientific">Thiohalorhabdus methylotrophus</name>
    <dbReference type="NCBI Taxonomy" id="3242694"/>
    <lineage>
        <taxon>Bacteria</taxon>
        <taxon>Pseudomonadati</taxon>
        <taxon>Pseudomonadota</taxon>
        <taxon>Gammaproteobacteria</taxon>
        <taxon>Thiohalorhabdales</taxon>
        <taxon>Thiohalorhabdaceae</taxon>
        <taxon>Thiohalorhabdus</taxon>
    </lineage>
</organism>
<comment type="caution">
    <text evidence="2">The sequence shown here is derived from an EMBL/GenBank/DDBJ whole genome shotgun (WGS) entry which is preliminary data.</text>
</comment>